<evidence type="ECO:0000313" key="8">
    <source>
        <dbReference type="Proteomes" id="UP001149090"/>
    </source>
</evidence>
<comment type="subcellular location">
    <subcellularLocation>
        <location evidence="1">Nucleus</location>
    </subcellularLocation>
</comment>
<dbReference type="GO" id="GO:0031369">
    <property type="term" value="F:translation initiation factor binding"/>
    <property type="evidence" value="ECO:0007669"/>
    <property type="project" value="TreeGrafter"/>
</dbReference>
<dbReference type="FunFam" id="3.30.1490.120:FF:000001">
    <property type="entry name" value="DNA-directed RNA polymerase II subunit RPB7"/>
    <property type="match status" value="1"/>
</dbReference>
<dbReference type="GO" id="GO:0003697">
    <property type="term" value="F:single-stranded DNA binding"/>
    <property type="evidence" value="ECO:0007669"/>
    <property type="project" value="TreeGrafter"/>
</dbReference>
<dbReference type="InterPro" id="IPR012340">
    <property type="entry name" value="NA-bd_OB-fold"/>
</dbReference>
<keyword evidence="4" id="KW-0804">Transcription</keyword>
<dbReference type="GO" id="GO:0003727">
    <property type="term" value="F:single-stranded RNA binding"/>
    <property type="evidence" value="ECO:0007669"/>
    <property type="project" value="TreeGrafter"/>
</dbReference>
<dbReference type="InterPro" id="IPR003029">
    <property type="entry name" value="S1_domain"/>
</dbReference>
<dbReference type="GO" id="GO:0005665">
    <property type="term" value="C:RNA polymerase II, core complex"/>
    <property type="evidence" value="ECO:0007669"/>
    <property type="project" value="TreeGrafter"/>
</dbReference>
<comment type="caution">
    <text evidence="7">The sequence shown here is derived from an EMBL/GenBank/DDBJ whole genome shotgun (WGS) entry which is preliminary data.</text>
</comment>
<dbReference type="InterPro" id="IPR005576">
    <property type="entry name" value="Rpb7-like_N"/>
</dbReference>
<dbReference type="InterPro" id="IPR036898">
    <property type="entry name" value="RNA_pol_Rpb7-like_N_sf"/>
</dbReference>
<gene>
    <name evidence="7" type="ORF">M0811_04337</name>
</gene>
<evidence type="ECO:0000256" key="4">
    <source>
        <dbReference type="ARBA" id="ARBA00023163"/>
    </source>
</evidence>
<reference evidence="7" key="1">
    <citation type="submission" date="2022-10" db="EMBL/GenBank/DDBJ databases">
        <title>Novel sulphate-reducing endosymbionts in the free-living metamonad Anaeramoeba.</title>
        <authorList>
            <person name="Jerlstrom-Hultqvist J."/>
            <person name="Cepicka I."/>
            <person name="Gallot-Lavallee L."/>
            <person name="Salas-Leiva D."/>
            <person name="Curtis B.A."/>
            <person name="Zahonova K."/>
            <person name="Pipaliya S."/>
            <person name="Dacks J."/>
            <person name="Roger A.J."/>
        </authorList>
    </citation>
    <scope>NUCLEOTIDE SEQUENCE</scope>
    <source>
        <strain evidence="7">BMAN</strain>
    </source>
</reference>
<evidence type="ECO:0000256" key="1">
    <source>
        <dbReference type="ARBA" id="ARBA00004123"/>
    </source>
</evidence>
<dbReference type="EMBL" id="JAPDFW010000033">
    <property type="protein sequence ID" value="KAJ5079316.1"/>
    <property type="molecule type" value="Genomic_DNA"/>
</dbReference>
<proteinExistence type="inferred from homology"/>
<dbReference type="FunFam" id="2.40.50.140:FF:000043">
    <property type="entry name" value="DNA-directed RNA polymerase II subunit RPB7"/>
    <property type="match status" value="1"/>
</dbReference>
<dbReference type="PROSITE" id="PS50126">
    <property type="entry name" value="S1"/>
    <property type="match status" value="1"/>
</dbReference>
<dbReference type="OrthoDB" id="1162399at2759"/>
<evidence type="ECO:0000313" key="7">
    <source>
        <dbReference type="EMBL" id="KAJ5079316.1"/>
    </source>
</evidence>
<sequence>MFFRLILNYNLRIHPKDLGPHLQETIKEKFEQEVEGTTHPKWGYIVSVIQMSVVGKARIEDNTGYAVFPIQYEAVVFHIFKNEIVNGIVELISEAGFTVNVGPLSVLVYSKNIPEDMTYDPNSTPPCFKSPDESRKIQIGSHVRIKVFVVDENKMVGMATISQDYLGV</sequence>
<dbReference type="Gene3D" id="3.30.1490.120">
    <property type="entry name" value="RNA polymerase Rpb7-like, N-terminal domain"/>
    <property type="match status" value="1"/>
</dbReference>
<name>A0A9Q0RFT8_ANAIG</name>
<dbReference type="GO" id="GO:0045948">
    <property type="term" value="P:positive regulation of translational initiation"/>
    <property type="evidence" value="ECO:0007669"/>
    <property type="project" value="TreeGrafter"/>
</dbReference>
<dbReference type="GO" id="GO:0006367">
    <property type="term" value="P:transcription initiation at RNA polymerase II promoter"/>
    <property type="evidence" value="ECO:0007669"/>
    <property type="project" value="TreeGrafter"/>
</dbReference>
<keyword evidence="8" id="KW-1185">Reference proteome</keyword>
<accession>A0A9Q0RFT8</accession>
<dbReference type="Gene3D" id="2.40.50.140">
    <property type="entry name" value="Nucleic acid-binding proteins"/>
    <property type="match status" value="1"/>
</dbReference>
<evidence type="ECO:0000256" key="2">
    <source>
        <dbReference type="ARBA" id="ARBA00009307"/>
    </source>
</evidence>
<feature type="domain" description="S1 motif" evidence="6">
    <location>
        <begin position="82"/>
        <end position="164"/>
    </location>
</feature>
<dbReference type="SUPFAM" id="SSF50249">
    <property type="entry name" value="Nucleic acid-binding proteins"/>
    <property type="match status" value="1"/>
</dbReference>
<evidence type="ECO:0000256" key="5">
    <source>
        <dbReference type="ARBA" id="ARBA00023242"/>
    </source>
</evidence>
<dbReference type="CDD" id="cd04329">
    <property type="entry name" value="RNAP_II_Rpb7_N"/>
    <property type="match status" value="1"/>
</dbReference>
<dbReference type="Pfam" id="PF00575">
    <property type="entry name" value="S1"/>
    <property type="match status" value="1"/>
</dbReference>
<dbReference type="Proteomes" id="UP001149090">
    <property type="component" value="Unassembled WGS sequence"/>
</dbReference>
<dbReference type="Pfam" id="PF03876">
    <property type="entry name" value="SHS2_Rpb7-N"/>
    <property type="match status" value="1"/>
</dbReference>
<dbReference type="AlphaFoldDB" id="A0A9Q0RFT8"/>
<evidence type="ECO:0000256" key="3">
    <source>
        <dbReference type="ARBA" id="ARBA00022478"/>
    </source>
</evidence>
<dbReference type="PANTHER" id="PTHR12709:SF4">
    <property type="entry name" value="DNA-DIRECTED RNA POLYMERASE II SUBUNIT RPB7"/>
    <property type="match status" value="1"/>
</dbReference>
<dbReference type="OMA" id="TMRQPGL"/>
<dbReference type="SUPFAM" id="SSF88798">
    <property type="entry name" value="N-terminal, heterodimerisation domain of RBP7 (RpoE)"/>
    <property type="match status" value="1"/>
</dbReference>
<dbReference type="InterPro" id="IPR045113">
    <property type="entry name" value="Rpb7-like"/>
</dbReference>
<dbReference type="GO" id="GO:0000932">
    <property type="term" value="C:P-body"/>
    <property type="evidence" value="ECO:0007669"/>
    <property type="project" value="TreeGrafter"/>
</dbReference>
<comment type="similarity">
    <text evidence="2">Belongs to the eukaryotic RPB7/RPC8 RNA polymerase subunit family.</text>
</comment>
<dbReference type="GO" id="GO:0060213">
    <property type="term" value="P:positive regulation of nuclear-transcribed mRNA poly(A) tail shortening"/>
    <property type="evidence" value="ECO:0007669"/>
    <property type="project" value="TreeGrafter"/>
</dbReference>
<protein>
    <submittedName>
        <fullName evidence="7">DNA-directed RNA polymerase ii subunit rpb7</fullName>
    </submittedName>
</protein>
<keyword evidence="5" id="KW-0539">Nucleus</keyword>
<evidence type="ECO:0000259" key="6">
    <source>
        <dbReference type="PROSITE" id="PS50126"/>
    </source>
</evidence>
<dbReference type="PANTHER" id="PTHR12709">
    <property type="entry name" value="DNA-DIRECTED RNA POLYMERASE II, III"/>
    <property type="match status" value="1"/>
</dbReference>
<organism evidence="7 8">
    <name type="scientific">Anaeramoeba ignava</name>
    <name type="common">Anaerobic marine amoeba</name>
    <dbReference type="NCBI Taxonomy" id="1746090"/>
    <lineage>
        <taxon>Eukaryota</taxon>
        <taxon>Metamonada</taxon>
        <taxon>Anaeramoebidae</taxon>
        <taxon>Anaeramoeba</taxon>
    </lineage>
</organism>
<keyword evidence="3 7" id="KW-0240">DNA-directed RNA polymerase</keyword>